<protein>
    <recommendedName>
        <fullName evidence="1">Gfo/Idh/MocA-like oxidoreductase C-terminal domain-containing protein</fullName>
    </recommendedName>
</protein>
<gene>
    <name evidence="2" type="ORF">S12H4_35978</name>
</gene>
<accession>X1S6E4</accession>
<evidence type="ECO:0000313" key="2">
    <source>
        <dbReference type="EMBL" id="GAI88617.1"/>
    </source>
</evidence>
<name>X1S6E4_9ZZZZ</name>
<evidence type="ECO:0000259" key="1">
    <source>
        <dbReference type="Pfam" id="PF02894"/>
    </source>
</evidence>
<sequence>MTLIPPSLSLYPPDFAIHIIDLVGYLFGDVERVFCFGKNLDAYAVSLKFRNGAVGTLNLNDERSFRVPTEEVEISMAGGNFVTIHNSSCWRISQNGKPIEWREPPTFVSAGDSGNDTGHFAEIIDFLQAIKEKRTTRSNIYESYKSLVLYEAIKESSESAKIVDVKYEQI</sequence>
<comment type="caution">
    <text evidence="2">The sequence shown here is derived from an EMBL/GenBank/DDBJ whole genome shotgun (WGS) entry which is preliminary data.</text>
</comment>
<reference evidence="2" key="1">
    <citation type="journal article" date="2014" name="Front. Microbiol.">
        <title>High frequency of phylogenetically diverse reductive dehalogenase-homologous genes in deep subseafloor sedimentary metagenomes.</title>
        <authorList>
            <person name="Kawai M."/>
            <person name="Futagami T."/>
            <person name="Toyoda A."/>
            <person name="Takaki Y."/>
            <person name="Nishi S."/>
            <person name="Hori S."/>
            <person name="Arai W."/>
            <person name="Tsubouchi T."/>
            <person name="Morono Y."/>
            <person name="Uchiyama I."/>
            <person name="Ito T."/>
            <person name="Fujiyama A."/>
            <person name="Inagaki F."/>
            <person name="Takami H."/>
        </authorList>
    </citation>
    <scope>NUCLEOTIDE SEQUENCE</scope>
    <source>
        <strain evidence="2">Expedition CK06-06</strain>
    </source>
</reference>
<dbReference type="Gene3D" id="3.30.360.10">
    <property type="entry name" value="Dihydrodipicolinate Reductase, domain 2"/>
    <property type="match status" value="1"/>
</dbReference>
<feature type="domain" description="Gfo/Idh/MocA-like oxidoreductase C-terminal" evidence="1">
    <location>
        <begin position="14"/>
        <end position="164"/>
    </location>
</feature>
<dbReference type="Pfam" id="PF02894">
    <property type="entry name" value="GFO_IDH_MocA_C"/>
    <property type="match status" value="1"/>
</dbReference>
<organism evidence="2">
    <name type="scientific">marine sediment metagenome</name>
    <dbReference type="NCBI Taxonomy" id="412755"/>
    <lineage>
        <taxon>unclassified sequences</taxon>
        <taxon>metagenomes</taxon>
        <taxon>ecological metagenomes</taxon>
    </lineage>
</organism>
<dbReference type="EMBL" id="BARW01021419">
    <property type="protein sequence ID" value="GAI88617.1"/>
    <property type="molecule type" value="Genomic_DNA"/>
</dbReference>
<proteinExistence type="predicted"/>
<dbReference type="SUPFAM" id="SSF55347">
    <property type="entry name" value="Glyceraldehyde-3-phosphate dehydrogenase-like, C-terminal domain"/>
    <property type="match status" value="1"/>
</dbReference>
<dbReference type="InterPro" id="IPR004104">
    <property type="entry name" value="Gfo/Idh/MocA-like_OxRdtase_C"/>
</dbReference>
<dbReference type="AlphaFoldDB" id="X1S6E4"/>